<organism evidence="1">
    <name type="scientific">Anopheles coluzzii</name>
    <name type="common">African malaria mosquito</name>
    <dbReference type="NCBI Taxonomy" id="1518534"/>
    <lineage>
        <taxon>Eukaryota</taxon>
        <taxon>Metazoa</taxon>
        <taxon>Ecdysozoa</taxon>
        <taxon>Arthropoda</taxon>
        <taxon>Hexapoda</taxon>
        <taxon>Insecta</taxon>
        <taxon>Pterygota</taxon>
        <taxon>Neoptera</taxon>
        <taxon>Endopterygota</taxon>
        <taxon>Diptera</taxon>
        <taxon>Nematocera</taxon>
        <taxon>Culicoidea</taxon>
        <taxon>Culicidae</taxon>
        <taxon>Anophelinae</taxon>
        <taxon>Anopheles</taxon>
    </lineage>
</organism>
<dbReference type="AlphaFoldDB" id="A0A8W7PIR2"/>
<sequence length="173" mass="18685">MSSIFKIERTVSEANVIDEVDTSSGCTTFSARISVTVAIGFRPAFSASVEGITSSALANARKQYASTPCSVCAYADSCRAISISGAPPPAIRARFFTRQRTTHSASCSERSASSSTSLFEPRTTIDTVWPMFWMPVTFTNLVVPLATSSTRSAFTRFSATKWSSEAIGRQRSH</sequence>
<evidence type="ECO:0000313" key="1">
    <source>
        <dbReference type="EnsemblMetazoa" id="ACOM032417-PA.1"/>
    </source>
</evidence>
<dbReference type="EnsemblMetazoa" id="ACOM032417-RA">
    <property type="protein sequence ID" value="ACOM032417-PA.1"/>
    <property type="gene ID" value="ACOM032417"/>
</dbReference>
<proteinExistence type="predicted"/>
<protein>
    <submittedName>
        <fullName evidence="1">Uncharacterized protein</fullName>
    </submittedName>
</protein>
<reference evidence="1" key="1">
    <citation type="submission" date="2022-08" db="UniProtKB">
        <authorList>
            <consortium name="EnsemblMetazoa"/>
        </authorList>
    </citation>
    <scope>IDENTIFICATION</scope>
</reference>
<dbReference type="Proteomes" id="UP000075882">
    <property type="component" value="Unassembled WGS sequence"/>
</dbReference>
<name>A0A8W7PIR2_ANOCL</name>
<accession>A0A8W7PIR2</accession>